<proteinExistence type="predicted"/>
<evidence type="ECO:0000313" key="2">
    <source>
        <dbReference type="Proteomes" id="UP001485301"/>
    </source>
</evidence>
<reference evidence="1" key="1">
    <citation type="submission" date="2024-04" db="EMBL/GenBank/DDBJ databases">
        <title>Complete genome sequence of Sphingobacterium thalpophiium BAA-1094.</title>
        <authorList>
            <person name="Adaikpoh B.I."/>
        </authorList>
    </citation>
    <scope>NUCLEOTIDE SEQUENCE</scope>
    <source>
        <strain evidence="1">BAA-1094</strain>
    </source>
</reference>
<sequence length="451" mass="51933">MKYIIYTMMILLLSVFSQSCDKFLDEKPQLSAATPDKEEDLRALLDFESQINLYYPGLIELGTDDYYLADADYGKMLASYQEAYTWDKEMHSMDVDYWRLCYNTIMIANIVLEGVERLQPIKNMDIRGEAMFVRGLAHFYVAQLYSPLFDKDTDSPYGVPIRLTSDFNVPVTRATVHETYKQIIDDLSGAIPYLKDQAAEINRPSKRAAYAALARIYLSMSDYVQARYYANESLKLNADLMDFNAIDPTPAFPINPKNVEMIYYGSTISASSVLHNSTARIPKSIYNSFADNDLRKSLFFKTVNTTEYAFKGYYSGRSASYFAGFANDELYLIRSECSVRLGATKEALDDMNKLLENRVRKGTFEKLVVSDTKDLLNLILNERRKEMLFRGVRWSDLKRLNVDPDYAIDLYREINVNGKIKRYELPANDSRYLYPIPAEVIMQSNIPQNPR</sequence>
<evidence type="ECO:0000313" key="1">
    <source>
        <dbReference type="EMBL" id="WZN53884.1"/>
    </source>
</evidence>
<keyword evidence="2" id="KW-1185">Reference proteome</keyword>
<dbReference type="EMBL" id="CP151087">
    <property type="protein sequence ID" value="WZN53884.1"/>
    <property type="molecule type" value="Genomic_DNA"/>
</dbReference>
<name>A0ACD5BWG4_9SPHI</name>
<organism evidence="1 2">
    <name type="scientific">Sphingobacterium thalpophilum</name>
    <dbReference type="NCBI Taxonomy" id="259"/>
    <lineage>
        <taxon>Bacteria</taxon>
        <taxon>Pseudomonadati</taxon>
        <taxon>Bacteroidota</taxon>
        <taxon>Sphingobacteriia</taxon>
        <taxon>Sphingobacteriales</taxon>
        <taxon>Sphingobacteriaceae</taxon>
        <taxon>Sphingobacterium</taxon>
    </lineage>
</organism>
<gene>
    <name evidence="1" type="ORF">AACH28_14630</name>
</gene>
<accession>A0ACD5BWG4</accession>
<protein>
    <submittedName>
        <fullName evidence="1">RagB/SusD family nutrient uptake outer membrane protein</fullName>
    </submittedName>
</protein>
<dbReference type="Proteomes" id="UP001485301">
    <property type="component" value="Chromosome"/>
</dbReference>